<organism evidence="2 3">
    <name type="scientific">Candolleomyces eurysporus</name>
    <dbReference type="NCBI Taxonomy" id="2828524"/>
    <lineage>
        <taxon>Eukaryota</taxon>
        <taxon>Fungi</taxon>
        <taxon>Dikarya</taxon>
        <taxon>Basidiomycota</taxon>
        <taxon>Agaricomycotina</taxon>
        <taxon>Agaricomycetes</taxon>
        <taxon>Agaricomycetidae</taxon>
        <taxon>Agaricales</taxon>
        <taxon>Agaricineae</taxon>
        <taxon>Psathyrellaceae</taxon>
        <taxon>Candolleomyces</taxon>
    </lineage>
</organism>
<dbReference type="AlphaFoldDB" id="A0A9W8MP34"/>
<sequence>MTPSAPNTTRQPRPEVHIISKEESVVLSEIVFAYLACTVGPNCSRAAHRWTPKYRELLSGVLRNAYLHPHVSAAAMHYIHRLKRRQPLLEISGRAGLNMFIAALMVADKVIHDHRITRSSWLHIVGGRLDMKQLLRLEIKFLEAIGWDVTLSQNIFDDFDEIAAGWMALRQHAPEPDFFAGRKWDGLRAPAFDFFDGLLDHVDESEMYDPPIRSQLEHERWVQGVPVVHDLSESFWEEVLVNDAPIIIDLTDTSSLTSSPTLVSEQKKHLPSPPWLKTPQPTPIVSSRPIHVSRFQSDDSDVTHDDLSPVDWTEPELTEEERKLLGFKRPRFLLAFAVATLSLPSMYEKGENSETRIREWLSRCEPQDYTGSLDMSHEVEESPGEILDMFGLSSS</sequence>
<dbReference type="GO" id="GO:0016538">
    <property type="term" value="F:cyclin-dependent protein serine/threonine kinase regulator activity"/>
    <property type="evidence" value="ECO:0007669"/>
    <property type="project" value="TreeGrafter"/>
</dbReference>
<accession>A0A9W8MP34</accession>
<comment type="caution">
    <text evidence="2">The sequence shown here is derived from an EMBL/GenBank/DDBJ whole genome shotgun (WGS) entry which is preliminary data.</text>
</comment>
<evidence type="ECO:0000313" key="3">
    <source>
        <dbReference type="Proteomes" id="UP001140091"/>
    </source>
</evidence>
<evidence type="ECO:0000259" key="1">
    <source>
        <dbReference type="Pfam" id="PF00134"/>
    </source>
</evidence>
<dbReference type="EMBL" id="JANBPK010000213">
    <property type="protein sequence ID" value="KAJ2936008.1"/>
    <property type="molecule type" value="Genomic_DNA"/>
</dbReference>
<dbReference type="Proteomes" id="UP001140091">
    <property type="component" value="Unassembled WGS sequence"/>
</dbReference>
<keyword evidence="3" id="KW-1185">Reference proteome</keyword>
<feature type="domain" description="Cyclin N-terminal" evidence="1">
    <location>
        <begin position="57"/>
        <end position="149"/>
    </location>
</feature>
<dbReference type="InterPro" id="IPR036915">
    <property type="entry name" value="Cyclin-like_sf"/>
</dbReference>
<dbReference type="GO" id="GO:0019901">
    <property type="term" value="F:protein kinase binding"/>
    <property type="evidence" value="ECO:0007669"/>
    <property type="project" value="InterPro"/>
</dbReference>
<dbReference type="PANTHER" id="PTHR15615">
    <property type="match status" value="1"/>
</dbReference>
<name>A0A9W8MP34_9AGAR</name>
<protein>
    <recommendedName>
        <fullName evidence="1">Cyclin N-terminal domain-containing protein</fullName>
    </recommendedName>
</protein>
<dbReference type="PANTHER" id="PTHR15615:SF27">
    <property type="entry name" value="PHO85 CYCLIN CLG1"/>
    <property type="match status" value="1"/>
</dbReference>
<dbReference type="CDD" id="cd20557">
    <property type="entry name" value="CYCLIN_ScPCL1-like"/>
    <property type="match status" value="1"/>
</dbReference>
<dbReference type="Gene3D" id="1.10.472.10">
    <property type="entry name" value="Cyclin-like"/>
    <property type="match status" value="1"/>
</dbReference>
<feature type="non-terminal residue" evidence="2">
    <location>
        <position position="1"/>
    </location>
</feature>
<gene>
    <name evidence="2" type="ORF">H1R20_g1085</name>
</gene>
<dbReference type="InterPro" id="IPR006671">
    <property type="entry name" value="Cyclin_N"/>
</dbReference>
<reference evidence="2" key="1">
    <citation type="submission" date="2022-06" db="EMBL/GenBank/DDBJ databases">
        <title>Genome Sequence of Candolleomyces eurysporus.</title>
        <authorList>
            <person name="Buettner E."/>
        </authorList>
    </citation>
    <scope>NUCLEOTIDE SEQUENCE</scope>
    <source>
        <strain evidence="2">VTCC 930004</strain>
    </source>
</reference>
<dbReference type="GO" id="GO:0000307">
    <property type="term" value="C:cyclin-dependent protein kinase holoenzyme complex"/>
    <property type="evidence" value="ECO:0007669"/>
    <property type="project" value="TreeGrafter"/>
</dbReference>
<proteinExistence type="predicted"/>
<evidence type="ECO:0000313" key="2">
    <source>
        <dbReference type="EMBL" id="KAJ2936008.1"/>
    </source>
</evidence>
<dbReference type="GO" id="GO:0005634">
    <property type="term" value="C:nucleus"/>
    <property type="evidence" value="ECO:0007669"/>
    <property type="project" value="TreeGrafter"/>
</dbReference>
<dbReference type="InterPro" id="IPR013922">
    <property type="entry name" value="Cyclin_PHO80-like"/>
</dbReference>
<dbReference type="SUPFAM" id="SSF47954">
    <property type="entry name" value="Cyclin-like"/>
    <property type="match status" value="1"/>
</dbReference>
<dbReference type="OrthoDB" id="244495at2759"/>
<dbReference type="Pfam" id="PF00134">
    <property type="entry name" value="Cyclin_N"/>
    <property type="match status" value="1"/>
</dbReference>